<dbReference type="NCBIfam" id="TIGR00671">
    <property type="entry name" value="baf"/>
    <property type="match status" value="1"/>
</dbReference>
<dbReference type="Pfam" id="PF03309">
    <property type="entry name" value="Pan_kinase"/>
    <property type="match status" value="1"/>
</dbReference>
<keyword evidence="12 16" id="KW-0630">Potassium</keyword>
<keyword evidence="16" id="KW-0479">Metal-binding</keyword>
<feature type="active site" description="Proton acceptor" evidence="16">
    <location>
        <position position="109"/>
    </location>
</feature>
<dbReference type="NCBIfam" id="NF009848">
    <property type="entry name" value="PRK13318.1-6"/>
    <property type="match status" value="1"/>
</dbReference>
<evidence type="ECO:0000256" key="14">
    <source>
        <dbReference type="ARBA" id="ARBA00038036"/>
    </source>
</evidence>
<keyword evidence="10 16" id="KW-0418">Kinase</keyword>
<dbReference type="EC" id="2.7.1.33" evidence="6 16"/>
<evidence type="ECO:0000256" key="4">
    <source>
        <dbReference type="ARBA" id="ARBA00005225"/>
    </source>
</evidence>
<feature type="binding site" evidence="16">
    <location>
        <position position="132"/>
    </location>
    <ligand>
        <name>ATP</name>
        <dbReference type="ChEBI" id="CHEBI:30616"/>
    </ligand>
</feature>
<dbReference type="PATRIC" id="fig|742734.4.peg.4407"/>
<evidence type="ECO:0000256" key="7">
    <source>
        <dbReference type="ARBA" id="ARBA00022490"/>
    </source>
</evidence>
<gene>
    <name evidence="16" type="primary">coaX</name>
    <name evidence="17" type="ORF">HMPREF9470_04113</name>
</gene>
<keyword evidence="8 16" id="KW-0808">Transferase</keyword>
<dbReference type="UniPathway" id="UPA00241">
    <property type="reaction ID" value="UER00352"/>
</dbReference>
<reference evidence="17 18" key="1">
    <citation type="submission" date="2011-04" db="EMBL/GenBank/DDBJ databases">
        <title>The Genome Sequence of Clostridium citroniae WAL-19142.</title>
        <authorList>
            <consortium name="The Broad Institute Genome Sequencing Platform"/>
            <person name="Earl A."/>
            <person name="Ward D."/>
            <person name="Feldgarden M."/>
            <person name="Gevers D."/>
            <person name="Warren Y.A."/>
            <person name="Tyrrell K.L."/>
            <person name="Citron D.M."/>
            <person name="Goldstein E.J."/>
            <person name="Daigneault M."/>
            <person name="Allen-Vercoe E."/>
            <person name="Young S.K."/>
            <person name="Zeng Q."/>
            <person name="Gargeya S."/>
            <person name="Fitzgerald M."/>
            <person name="Haas B."/>
            <person name="Abouelleil A."/>
            <person name="Alvarado L."/>
            <person name="Arachchi H.M."/>
            <person name="Berlin A."/>
            <person name="Brown A."/>
            <person name="Chapman S.B."/>
            <person name="Chen Z."/>
            <person name="Dunbar C."/>
            <person name="Freedman E."/>
            <person name="Gearin G."/>
            <person name="Gellesch M."/>
            <person name="Goldberg J."/>
            <person name="Griggs A."/>
            <person name="Gujja S."/>
            <person name="Heilman E.R."/>
            <person name="Heiman D."/>
            <person name="Howarth C."/>
            <person name="Larson L."/>
            <person name="Lui A."/>
            <person name="MacDonald P.J."/>
            <person name="Mehta T."/>
            <person name="Montmayeur A."/>
            <person name="Murphy C."/>
            <person name="Neiman D."/>
            <person name="Pearson M."/>
            <person name="Priest M."/>
            <person name="Roberts A."/>
            <person name="Saif S."/>
            <person name="Shea T."/>
            <person name="Shenoy N."/>
            <person name="Sisk P."/>
            <person name="Stolte C."/>
            <person name="Sykes S."/>
            <person name="White J."/>
            <person name="Yandava C."/>
            <person name="Wortman J."/>
            <person name="Nusbaum C."/>
            <person name="Birren B."/>
        </authorList>
    </citation>
    <scope>NUCLEOTIDE SEQUENCE [LARGE SCALE GENOMIC DNA]</scope>
    <source>
        <strain evidence="17 18">WAL-19142</strain>
    </source>
</reference>
<name>A0A0J9BUZ8_9FIRM</name>
<keyword evidence="7 16" id="KW-0963">Cytoplasm</keyword>
<comment type="similarity">
    <text evidence="14 16">Belongs to the type III pantothenate kinase family.</text>
</comment>
<dbReference type="PANTHER" id="PTHR34265:SF1">
    <property type="entry name" value="TYPE III PANTOTHENATE KINASE"/>
    <property type="match status" value="1"/>
</dbReference>
<evidence type="ECO:0000256" key="10">
    <source>
        <dbReference type="ARBA" id="ARBA00022777"/>
    </source>
</evidence>
<dbReference type="PANTHER" id="PTHR34265">
    <property type="entry name" value="TYPE III PANTOTHENATE KINASE"/>
    <property type="match status" value="1"/>
</dbReference>
<evidence type="ECO:0000256" key="6">
    <source>
        <dbReference type="ARBA" id="ARBA00012102"/>
    </source>
</evidence>
<dbReference type="EMBL" id="ADLK01000029">
    <property type="protein sequence ID" value="KMW16613.1"/>
    <property type="molecule type" value="Genomic_DNA"/>
</dbReference>
<comment type="caution">
    <text evidence="17">The sequence shown here is derived from an EMBL/GenBank/DDBJ whole genome shotgun (WGS) entry which is preliminary data.</text>
</comment>
<evidence type="ECO:0000256" key="13">
    <source>
        <dbReference type="ARBA" id="ARBA00022993"/>
    </source>
</evidence>
<feature type="binding site" evidence="16">
    <location>
        <position position="184"/>
    </location>
    <ligand>
        <name>substrate</name>
    </ligand>
</feature>
<evidence type="ECO:0000256" key="16">
    <source>
        <dbReference type="HAMAP-Rule" id="MF_01274"/>
    </source>
</evidence>
<evidence type="ECO:0000256" key="8">
    <source>
        <dbReference type="ARBA" id="ARBA00022679"/>
    </source>
</evidence>
<comment type="function">
    <text evidence="16">Catalyzes the phosphorylation of pantothenate (Pan), the first step in CoA biosynthesis.</text>
</comment>
<comment type="cofactor">
    <cofactor evidence="2">
        <name>K(+)</name>
        <dbReference type="ChEBI" id="CHEBI:29103"/>
    </cofactor>
</comment>
<dbReference type="GO" id="GO:0005737">
    <property type="term" value="C:cytoplasm"/>
    <property type="evidence" value="ECO:0007669"/>
    <property type="project" value="UniProtKB-SubCell"/>
</dbReference>
<dbReference type="Gene3D" id="3.30.420.40">
    <property type="match status" value="2"/>
</dbReference>
<comment type="subunit">
    <text evidence="5 16">Homodimer.</text>
</comment>
<dbReference type="Proteomes" id="UP000037392">
    <property type="component" value="Unassembled WGS sequence"/>
</dbReference>
<dbReference type="GO" id="GO:0004594">
    <property type="term" value="F:pantothenate kinase activity"/>
    <property type="evidence" value="ECO:0007669"/>
    <property type="project" value="UniProtKB-UniRule"/>
</dbReference>
<evidence type="ECO:0000256" key="1">
    <source>
        <dbReference type="ARBA" id="ARBA00001206"/>
    </source>
</evidence>
<evidence type="ECO:0000256" key="2">
    <source>
        <dbReference type="ARBA" id="ARBA00001958"/>
    </source>
</evidence>
<sequence length="258" mass="27715">MILAIDMGNTNTVIGGIDEEKTYFIERVTTDQGRTDTEYAVSFKNILEMHQIDISTIEGAILSSVVPPLNSTILSAVEKVTGILPLLVGSGMKTGMNIIMDNPKTVGSDQIVDAVAASHEHPLPLIVIDMGTATTLCTVDKKGNYIGGVILPGLKVSLNSLSSKTAQLPYISLEVPGHVIGKNTIDCMRSGIVYGNVDMIDGILDRMEAELGEEPTVIATGGLAKFITPLCRHKIIVDDALLLKGLLILYRKNTLQER</sequence>
<evidence type="ECO:0000256" key="3">
    <source>
        <dbReference type="ARBA" id="ARBA00004496"/>
    </source>
</evidence>
<evidence type="ECO:0000256" key="9">
    <source>
        <dbReference type="ARBA" id="ARBA00022741"/>
    </source>
</evidence>
<evidence type="ECO:0000256" key="11">
    <source>
        <dbReference type="ARBA" id="ARBA00022840"/>
    </source>
</evidence>
<comment type="cofactor">
    <cofactor evidence="16">
        <name>NH4(+)</name>
        <dbReference type="ChEBI" id="CHEBI:28938"/>
    </cofactor>
    <cofactor evidence="16">
        <name>K(+)</name>
        <dbReference type="ChEBI" id="CHEBI:29103"/>
    </cofactor>
    <text evidence="16">A monovalent cation. Ammonium or potassium.</text>
</comment>
<comment type="subcellular location">
    <subcellularLocation>
        <location evidence="3 16">Cytoplasm</location>
    </subcellularLocation>
</comment>
<accession>A0A0J9BUZ8</accession>
<dbReference type="SUPFAM" id="SSF53067">
    <property type="entry name" value="Actin-like ATPase domain"/>
    <property type="match status" value="2"/>
</dbReference>
<evidence type="ECO:0000256" key="12">
    <source>
        <dbReference type="ARBA" id="ARBA00022958"/>
    </source>
</evidence>
<proteinExistence type="inferred from homology"/>
<keyword evidence="13 16" id="KW-0173">Coenzyme A biosynthesis</keyword>
<dbReference type="AlphaFoldDB" id="A0A0J9BUZ8"/>
<dbReference type="RefSeq" id="WP_007863681.1">
    <property type="nucleotide sequence ID" value="NZ_KQ235881.1"/>
</dbReference>
<evidence type="ECO:0000256" key="15">
    <source>
        <dbReference type="ARBA" id="ARBA00040883"/>
    </source>
</evidence>
<dbReference type="GO" id="GO:0015937">
    <property type="term" value="P:coenzyme A biosynthetic process"/>
    <property type="evidence" value="ECO:0007669"/>
    <property type="project" value="UniProtKB-UniRule"/>
</dbReference>
<feature type="binding site" evidence="16">
    <location>
        <begin position="6"/>
        <end position="13"/>
    </location>
    <ligand>
        <name>ATP</name>
        <dbReference type="ChEBI" id="CHEBI:30616"/>
    </ligand>
</feature>
<dbReference type="HAMAP" id="MF_01274">
    <property type="entry name" value="Pantothen_kinase_3"/>
    <property type="match status" value="1"/>
</dbReference>
<evidence type="ECO:0000313" key="18">
    <source>
        <dbReference type="Proteomes" id="UP000037392"/>
    </source>
</evidence>
<protein>
    <recommendedName>
        <fullName evidence="15 16">Type III pantothenate kinase</fullName>
        <ecNumber evidence="6 16">2.7.1.33</ecNumber>
    </recommendedName>
    <alternativeName>
        <fullName evidence="16">PanK-III</fullName>
    </alternativeName>
    <alternativeName>
        <fullName evidence="16">Pantothenic acid kinase</fullName>
    </alternativeName>
</protein>
<dbReference type="OrthoDB" id="9804707at2"/>
<dbReference type="GeneID" id="93161522"/>
<feature type="binding site" evidence="16">
    <location>
        <position position="129"/>
    </location>
    <ligand>
        <name>K(+)</name>
        <dbReference type="ChEBI" id="CHEBI:29103"/>
    </ligand>
</feature>
<feature type="binding site" evidence="16">
    <location>
        <begin position="107"/>
        <end position="110"/>
    </location>
    <ligand>
        <name>substrate</name>
    </ligand>
</feature>
<dbReference type="CDD" id="cd24015">
    <property type="entry name" value="ASKHA_NBD_PanK-III"/>
    <property type="match status" value="1"/>
</dbReference>
<organism evidence="17 18">
    <name type="scientific">[Clostridium] citroniae WAL-19142</name>
    <dbReference type="NCBI Taxonomy" id="742734"/>
    <lineage>
        <taxon>Bacteria</taxon>
        <taxon>Bacillati</taxon>
        <taxon>Bacillota</taxon>
        <taxon>Clostridia</taxon>
        <taxon>Lachnospirales</taxon>
        <taxon>Lachnospiraceae</taxon>
        <taxon>Enterocloster</taxon>
    </lineage>
</organism>
<evidence type="ECO:0000313" key="17">
    <source>
        <dbReference type="EMBL" id="KMW16613.1"/>
    </source>
</evidence>
<comment type="pathway">
    <text evidence="4 16">Cofactor biosynthesis; coenzyme A biosynthesis; CoA from (R)-pantothenate: step 1/5.</text>
</comment>
<evidence type="ECO:0000256" key="5">
    <source>
        <dbReference type="ARBA" id="ARBA00011738"/>
    </source>
</evidence>
<dbReference type="InterPro" id="IPR043129">
    <property type="entry name" value="ATPase_NBD"/>
</dbReference>
<comment type="catalytic activity">
    <reaction evidence="1 16">
        <text>(R)-pantothenate + ATP = (R)-4'-phosphopantothenate + ADP + H(+)</text>
        <dbReference type="Rhea" id="RHEA:16373"/>
        <dbReference type="ChEBI" id="CHEBI:10986"/>
        <dbReference type="ChEBI" id="CHEBI:15378"/>
        <dbReference type="ChEBI" id="CHEBI:29032"/>
        <dbReference type="ChEBI" id="CHEBI:30616"/>
        <dbReference type="ChEBI" id="CHEBI:456216"/>
        <dbReference type="EC" id="2.7.1.33"/>
    </reaction>
</comment>
<dbReference type="NCBIfam" id="NF009855">
    <property type="entry name" value="PRK13321.1"/>
    <property type="match status" value="1"/>
</dbReference>
<dbReference type="GO" id="GO:0005524">
    <property type="term" value="F:ATP binding"/>
    <property type="evidence" value="ECO:0007669"/>
    <property type="project" value="UniProtKB-UniRule"/>
</dbReference>
<keyword evidence="11 16" id="KW-0067">ATP-binding</keyword>
<dbReference type="GO" id="GO:0046872">
    <property type="term" value="F:metal ion binding"/>
    <property type="evidence" value="ECO:0007669"/>
    <property type="project" value="UniProtKB-KW"/>
</dbReference>
<comment type="caution">
    <text evidence="16">Lacks conserved residue(s) required for the propagation of feature annotation.</text>
</comment>
<keyword evidence="9 16" id="KW-0547">Nucleotide-binding</keyword>
<dbReference type="InterPro" id="IPR004619">
    <property type="entry name" value="Type_III_PanK"/>
</dbReference>